<dbReference type="AlphaFoldDB" id="A0A9Q0JME0"/>
<reference evidence="11" key="1">
    <citation type="submission" date="2022-02" db="EMBL/GenBank/DDBJ databases">
        <authorList>
            <person name="Henning P.M."/>
            <person name="McCubbin A.G."/>
            <person name="Shore J.S."/>
        </authorList>
    </citation>
    <scope>NUCLEOTIDE SEQUENCE</scope>
    <source>
        <strain evidence="11">F60SS</strain>
        <tissue evidence="11">Leaves</tissue>
    </source>
</reference>
<reference evidence="11" key="2">
    <citation type="journal article" date="2023" name="Plants (Basel)">
        <title>Annotation of the Turnera subulata (Passifloraceae) Draft Genome Reveals the S-Locus Evolved after the Divergence of Turneroideae from Passifloroideae in a Stepwise Manner.</title>
        <authorList>
            <person name="Henning P.M."/>
            <person name="Roalson E.H."/>
            <person name="Mir W."/>
            <person name="McCubbin A.G."/>
            <person name="Shore J.S."/>
        </authorList>
    </citation>
    <scope>NUCLEOTIDE SEQUENCE</scope>
    <source>
        <strain evidence="11">F60SS</strain>
    </source>
</reference>
<organism evidence="11 12">
    <name type="scientific">Turnera subulata</name>
    <dbReference type="NCBI Taxonomy" id="218843"/>
    <lineage>
        <taxon>Eukaryota</taxon>
        <taxon>Viridiplantae</taxon>
        <taxon>Streptophyta</taxon>
        <taxon>Embryophyta</taxon>
        <taxon>Tracheophyta</taxon>
        <taxon>Spermatophyta</taxon>
        <taxon>Magnoliopsida</taxon>
        <taxon>eudicotyledons</taxon>
        <taxon>Gunneridae</taxon>
        <taxon>Pentapetalae</taxon>
        <taxon>rosids</taxon>
        <taxon>fabids</taxon>
        <taxon>Malpighiales</taxon>
        <taxon>Passifloraceae</taxon>
        <taxon>Turnera</taxon>
    </lineage>
</organism>
<dbReference type="SUPFAM" id="SSF51445">
    <property type="entry name" value="(Trans)glycosidases"/>
    <property type="match status" value="1"/>
</dbReference>
<dbReference type="PANTHER" id="PTHR31451:SF39">
    <property type="entry name" value="MANNAN ENDO-1,4-BETA-MANNOSIDASE 1"/>
    <property type="match status" value="1"/>
</dbReference>
<comment type="catalytic activity">
    <reaction evidence="1">
        <text>Random hydrolysis of (1-&gt;4)-beta-D-mannosidic linkages in mannans, galactomannans and glucomannans.</text>
        <dbReference type="EC" id="3.2.1.78"/>
    </reaction>
</comment>
<evidence type="ECO:0000313" key="11">
    <source>
        <dbReference type="EMBL" id="KAJ4846989.1"/>
    </source>
</evidence>
<dbReference type="EC" id="3.2.1.78" evidence="4"/>
<evidence type="ECO:0000256" key="8">
    <source>
        <dbReference type="ARBA" id="ARBA00023295"/>
    </source>
</evidence>
<keyword evidence="7" id="KW-0378">Hydrolase</keyword>
<dbReference type="InterPro" id="IPR045053">
    <property type="entry name" value="MAN-like"/>
</dbReference>
<comment type="caution">
    <text evidence="11">The sequence shown here is derived from an EMBL/GenBank/DDBJ whole genome shotgun (WGS) entry which is preliminary data.</text>
</comment>
<evidence type="ECO:0000256" key="2">
    <source>
        <dbReference type="ARBA" id="ARBA00004613"/>
    </source>
</evidence>
<evidence type="ECO:0000256" key="9">
    <source>
        <dbReference type="SAM" id="SignalP"/>
    </source>
</evidence>
<keyword evidence="5" id="KW-0964">Secreted</keyword>
<gene>
    <name evidence="11" type="ORF">Tsubulata_046273</name>
</gene>
<feature type="domain" description="Glycoside hydrolase family 5" evidence="10">
    <location>
        <begin position="24"/>
        <end position="350"/>
    </location>
</feature>
<comment type="subcellular location">
    <subcellularLocation>
        <location evidence="2">Secreted</location>
    </subcellularLocation>
</comment>
<comment type="similarity">
    <text evidence="3">Belongs to the glycosyl hydrolase 5 (cellulase A) family.</text>
</comment>
<dbReference type="GO" id="GO:0016985">
    <property type="term" value="F:mannan endo-1,4-beta-mannosidase activity"/>
    <property type="evidence" value="ECO:0007669"/>
    <property type="project" value="UniProtKB-EC"/>
</dbReference>
<dbReference type="GO" id="GO:0005576">
    <property type="term" value="C:extracellular region"/>
    <property type="evidence" value="ECO:0007669"/>
    <property type="project" value="UniProtKB-SubCell"/>
</dbReference>
<evidence type="ECO:0000256" key="6">
    <source>
        <dbReference type="ARBA" id="ARBA00022729"/>
    </source>
</evidence>
<dbReference type="InterPro" id="IPR017853">
    <property type="entry name" value="GH"/>
</dbReference>
<dbReference type="OrthoDB" id="406631at2759"/>
<keyword evidence="8" id="KW-0326">Glycosidase</keyword>
<sequence length="388" mass="43706">FLTLVLILLFRHGNCLAQSRNGENFAKANGTQFAINGKPLYLNGFNAYWLMYMGSDPSTRDKVTSAFQQASNCGMNVARIWAFNDGGNNKPLQISPGVYDENIFRGLDFAIAEAKKHGIYLIPSLVNNYVDFGGKPKYVQWARERGQQLKDDDDFYTNPVCKEYYKNHVKAVLTRTNSITGVAYKDDPTIFAWELMNEPKSNDTSGKQIQEWVKEMASFVKSIDNAHMLEIGLEGFYGASKKQFNPGSYLLGTDFIDNNLIPEIDFTTIHLYPEQCEEQQSAFVDGWLKVHIQDSSSVLKKPLVIAEFGKSSTFPGYSLEKRDRYFRKIYDSIYNSASRGGPFVGGLFWQVMAQGMEKMDDGYQVVLEKSPSTASLITAQSRKIIALG</sequence>
<dbReference type="Gene3D" id="3.20.20.80">
    <property type="entry name" value="Glycosidases"/>
    <property type="match status" value="1"/>
</dbReference>
<feature type="chain" id="PRO_5040142012" description="mannan endo-1,4-beta-mannosidase" evidence="9">
    <location>
        <begin position="18"/>
        <end position="388"/>
    </location>
</feature>
<keyword evidence="6 9" id="KW-0732">Signal</keyword>
<evidence type="ECO:0000259" key="10">
    <source>
        <dbReference type="Pfam" id="PF26410"/>
    </source>
</evidence>
<evidence type="ECO:0000256" key="7">
    <source>
        <dbReference type="ARBA" id="ARBA00022801"/>
    </source>
</evidence>
<evidence type="ECO:0000256" key="3">
    <source>
        <dbReference type="ARBA" id="ARBA00005641"/>
    </source>
</evidence>
<dbReference type="Pfam" id="PF26410">
    <property type="entry name" value="GH5_mannosidase"/>
    <property type="match status" value="1"/>
</dbReference>
<dbReference type="GO" id="GO:0000272">
    <property type="term" value="P:polysaccharide catabolic process"/>
    <property type="evidence" value="ECO:0007669"/>
    <property type="project" value="InterPro"/>
</dbReference>
<evidence type="ECO:0000256" key="5">
    <source>
        <dbReference type="ARBA" id="ARBA00022525"/>
    </source>
</evidence>
<dbReference type="EMBL" id="JAKUCV010001298">
    <property type="protein sequence ID" value="KAJ4846989.1"/>
    <property type="molecule type" value="Genomic_DNA"/>
</dbReference>
<dbReference type="FunFam" id="3.20.20.80:FF:000012">
    <property type="entry name" value="Mannan endo-1,4-beta-mannosidase 6"/>
    <property type="match status" value="1"/>
</dbReference>
<accession>A0A9Q0JME0</accession>
<evidence type="ECO:0000313" key="12">
    <source>
        <dbReference type="Proteomes" id="UP001141552"/>
    </source>
</evidence>
<dbReference type="PANTHER" id="PTHR31451">
    <property type="match status" value="1"/>
</dbReference>
<dbReference type="Proteomes" id="UP001141552">
    <property type="component" value="Unassembled WGS sequence"/>
</dbReference>
<evidence type="ECO:0000256" key="4">
    <source>
        <dbReference type="ARBA" id="ARBA00012706"/>
    </source>
</evidence>
<protein>
    <recommendedName>
        <fullName evidence="4">mannan endo-1,4-beta-mannosidase</fullName>
        <ecNumber evidence="4">3.2.1.78</ecNumber>
    </recommendedName>
</protein>
<proteinExistence type="inferred from homology"/>
<dbReference type="InterPro" id="IPR001547">
    <property type="entry name" value="Glyco_hydro_5"/>
</dbReference>
<feature type="non-terminal residue" evidence="11">
    <location>
        <position position="388"/>
    </location>
</feature>
<feature type="non-terminal residue" evidence="11">
    <location>
        <position position="1"/>
    </location>
</feature>
<keyword evidence="12" id="KW-1185">Reference proteome</keyword>
<evidence type="ECO:0000256" key="1">
    <source>
        <dbReference type="ARBA" id="ARBA00001678"/>
    </source>
</evidence>
<feature type="signal peptide" evidence="9">
    <location>
        <begin position="1"/>
        <end position="17"/>
    </location>
</feature>
<name>A0A9Q0JME0_9ROSI</name>